<dbReference type="PANTHER" id="PTHR48043:SF145">
    <property type="entry name" value="FI06409P-RELATED"/>
    <property type="match status" value="1"/>
</dbReference>
<dbReference type="EMBL" id="GAIX01003022">
    <property type="protein sequence ID" value="JAA89538.1"/>
    <property type="molecule type" value="Transcribed_RNA"/>
</dbReference>
<keyword evidence="2" id="KW-0328">Glycosyltransferase</keyword>
<feature type="non-terminal residue" evidence="4">
    <location>
        <position position="67"/>
    </location>
</feature>
<sequence length="67" mass="7557">GVPVIAMPVFGDQPTNARRSVRAGHALMVDLKGPDVAKNLKIALIEMLNNDKYYNRAKYISKIFRNR</sequence>
<keyword evidence="3 4" id="KW-0808">Transferase</keyword>
<accession>S4PIB6</accession>
<protein>
    <submittedName>
        <fullName evidence="4">UDP-glucuronosyltransferase 2C1</fullName>
    </submittedName>
</protein>
<reference evidence="4" key="1">
    <citation type="journal article" date="2013" name="BMC Genomics">
        <title>Unscrambling butterfly oogenesis.</title>
        <authorList>
            <person name="Carter J.M."/>
            <person name="Baker S.C."/>
            <person name="Pink R."/>
            <person name="Carter D.R."/>
            <person name="Collins A."/>
            <person name="Tomlin J."/>
            <person name="Gibbs M."/>
            <person name="Breuker C.J."/>
        </authorList>
    </citation>
    <scope>NUCLEOTIDE SEQUENCE</scope>
    <source>
        <tissue evidence="4">Ovary</tissue>
    </source>
</reference>
<organism evidence="4">
    <name type="scientific">Pararge aegeria</name>
    <name type="common">speckled wood butterfly</name>
    <dbReference type="NCBI Taxonomy" id="116150"/>
    <lineage>
        <taxon>Eukaryota</taxon>
        <taxon>Metazoa</taxon>
        <taxon>Ecdysozoa</taxon>
        <taxon>Arthropoda</taxon>
        <taxon>Hexapoda</taxon>
        <taxon>Insecta</taxon>
        <taxon>Pterygota</taxon>
        <taxon>Neoptera</taxon>
        <taxon>Endopterygota</taxon>
        <taxon>Lepidoptera</taxon>
        <taxon>Glossata</taxon>
        <taxon>Ditrysia</taxon>
        <taxon>Papilionoidea</taxon>
        <taxon>Nymphalidae</taxon>
        <taxon>Satyrinae</taxon>
        <taxon>Satyrini</taxon>
        <taxon>Parargina</taxon>
        <taxon>Pararge</taxon>
    </lineage>
</organism>
<dbReference type="Pfam" id="PF00201">
    <property type="entry name" value="UDPGT"/>
    <property type="match status" value="1"/>
</dbReference>
<evidence type="ECO:0000256" key="2">
    <source>
        <dbReference type="ARBA" id="ARBA00022676"/>
    </source>
</evidence>
<dbReference type="SUPFAM" id="SSF53756">
    <property type="entry name" value="UDP-Glycosyltransferase/glycogen phosphorylase"/>
    <property type="match status" value="1"/>
</dbReference>
<dbReference type="PANTHER" id="PTHR48043">
    <property type="entry name" value="EG:EG0003.4 PROTEIN-RELATED"/>
    <property type="match status" value="1"/>
</dbReference>
<dbReference type="InterPro" id="IPR002213">
    <property type="entry name" value="UDP_glucos_trans"/>
</dbReference>
<dbReference type="GO" id="GO:0008194">
    <property type="term" value="F:UDP-glycosyltransferase activity"/>
    <property type="evidence" value="ECO:0007669"/>
    <property type="project" value="InterPro"/>
</dbReference>
<reference evidence="4" key="2">
    <citation type="submission" date="2013-05" db="EMBL/GenBank/DDBJ databases">
        <authorList>
            <person name="Carter J.-M."/>
            <person name="Baker S.C."/>
            <person name="Pink R."/>
            <person name="Carter D.R.F."/>
            <person name="Collins A."/>
            <person name="Tomlin J."/>
            <person name="Gibbs M."/>
            <person name="Breuker C.J."/>
        </authorList>
    </citation>
    <scope>NUCLEOTIDE SEQUENCE</scope>
    <source>
        <tissue evidence="4">Ovary</tissue>
    </source>
</reference>
<evidence type="ECO:0000256" key="3">
    <source>
        <dbReference type="ARBA" id="ARBA00022679"/>
    </source>
</evidence>
<comment type="similarity">
    <text evidence="1">Belongs to the UDP-glycosyltransferase family.</text>
</comment>
<feature type="non-terminal residue" evidence="4">
    <location>
        <position position="1"/>
    </location>
</feature>
<name>S4PIB6_9NEOP</name>
<dbReference type="InterPro" id="IPR050271">
    <property type="entry name" value="UDP-glycosyltransferase"/>
</dbReference>
<evidence type="ECO:0000256" key="1">
    <source>
        <dbReference type="ARBA" id="ARBA00009995"/>
    </source>
</evidence>
<dbReference type="AlphaFoldDB" id="S4PIB6"/>
<evidence type="ECO:0000313" key="4">
    <source>
        <dbReference type="EMBL" id="JAA89538.1"/>
    </source>
</evidence>
<proteinExistence type="inferred from homology"/>
<dbReference type="Gene3D" id="3.40.50.2000">
    <property type="entry name" value="Glycogen Phosphorylase B"/>
    <property type="match status" value="1"/>
</dbReference>